<dbReference type="EMBL" id="CAMPGE010007901">
    <property type="protein sequence ID" value="CAI2366819.1"/>
    <property type="molecule type" value="Genomic_DNA"/>
</dbReference>
<organism evidence="2 3">
    <name type="scientific">Euplotes crassus</name>
    <dbReference type="NCBI Taxonomy" id="5936"/>
    <lineage>
        <taxon>Eukaryota</taxon>
        <taxon>Sar</taxon>
        <taxon>Alveolata</taxon>
        <taxon>Ciliophora</taxon>
        <taxon>Intramacronucleata</taxon>
        <taxon>Spirotrichea</taxon>
        <taxon>Hypotrichia</taxon>
        <taxon>Euplotida</taxon>
        <taxon>Euplotidae</taxon>
        <taxon>Moneuplotes</taxon>
    </lineage>
</organism>
<name>A0AAD1X898_EUPCR</name>
<keyword evidence="3" id="KW-1185">Reference proteome</keyword>
<feature type="region of interest" description="Disordered" evidence="1">
    <location>
        <begin position="84"/>
        <end position="109"/>
    </location>
</feature>
<accession>A0AAD1X898</accession>
<evidence type="ECO:0000313" key="2">
    <source>
        <dbReference type="EMBL" id="CAI2366819.1"/>
    </source>
</evidence>
<evidence type="ECO:0000313" key="3">
    <source>
        <dbReference type="Proteomes" id="UP001295684"/>
    </source>
</evidence>
<dbReference type="AlphaFoldDB" id="A0AAD1X898"/>
<protein>
    <submittedName>
        <fullName evidence="2">Uncharacterized protein</fullName>
    </submittedName>
</protein>
<proteinExistence type="predicted"/>
<gene>
    <name evidence="2" type="ORF">ECRASSUSDP1_LOCUS8093</name>
</gene>
<evidence type="ECO:0000256" key="1">
    <source>
        <dbReference type="SAM" id="MobiDB-lite"/>
    </source>
</evidence>
<sequence>MERSRNASSGSIKNPIPEYSKTINDVLPRKEYGSLIKVGSSDLRSPLKETKSSSKYSRKKNQIDPFGTRRAAVNHSMSEMKNNQNVKPSHFHHSRNNRAKASTLSNGGRYRNSQTIQAHQDLNSETVMEGINQLRAESAYLIEKSYDAPEGNYIQGEDADDHIQELAQTNEEMITKLTDIGNQVVQVIDKAKNDQTQYRRKYREEVLNKNKEEKNDPELYQKIKQKEKLYTEVNKIRKEIRMAKLKCSAYATSDKIEEDKSNYKQIIEENYQLYEEIKSLQKIKKQQKIAIQELQEIDPKSTVEGEEANQKMLQMSIEEKKKFLILSEKIKEIDQKLQEKLIKNSKITEETKKMKETLHMLERGKMLKSKKEIKEDAERDQLRFKLENLTKIWKAKKSKHKSDLKVISNKYRQIVKSILVCKASFEEAVQESTKKSKCVLQLKSMVGLPKPAAKEDNL</sequence>
<feature type="compositionally biased region" description="Polar residues" evidence="1">
    <location>
        <begin position="1"/>
        <end position="12"/>
    </location>
</feature>
<dbReference type="Proteomes" id="UP001295684">
    <property type="component" value="Unassembled WGS sequence"/>
</dbReference>
<reference evidence="2" key="1">
    <citation type="submission" date="2023-07" db="EMBL/GenBank/DDBJ databases">
        <authorList>
            <consortium name="AG Swart"/>
            <person name="Singh M."/>
            <person name="Singh A."/>
            <person name="Seah K."/>
            <person name="Emmerich C."/>
        </authorList>
    </citation>
    <scope>NUCLEOTIDE SEQUENCE</scope>
    <source>
        <strain evidence="2">DP1</strain>
    </source>
</reference>
<comment type="caution">
    <text evidence="2">The sequence shown here is derived from an EMBL/GenBank/DDBJ whole genome shotgun (WGS) entry which is preliminary data.</text>
</comment>
<feature type="region of interest" description="Disordered" evidence="1">
    <location>
        <begin position="1"/>
        <end position="67"/>
    </location>
</feature>
<feature type="compositionally biased region" description="Polar residues" evidence="1">
    <location>
        <begin position="99"/>
        <end position="109"/>
    </location>
</feature>
<feature type="compositionally biased region" description="Basic residues" evidence="1">
    <location>
        <begin position="89"/>
        <end position="98"/>
    </location>
</feature>